<evidence type="ECO:0000313" key="2">
    <source>
        <dbReference type="Proteomes" id="UP000027920"/>
    </source>
</evidence>
<comment type="caution">
    <text evidence="1">The sequence shown here is derived from an EMBL/GenBank/DDBJ whole genome shotgun (WGS) entry which is preliminary data.</text>
</comment>
<dbReference type="OrthoDB" id="2154091at2759"/>
<dbReference type="VEuPathDB" id="FungiDB:A1O9_12345"/>
<organism evidence="1 2">
    <name type="scientific">Exophiala aquamarina CBS 119918</name>
    <dbReference type="NCBI Taxonomy" id="1182545"/>
    <lineage>
        <taxon>Eukaryota</taxon>
        <taxon>Fungi</taxon>
        <taxon>Dikarya</taxon>
        <taxon>Ascomycota</taxon>
        <taxon>Pezizomycotina</taxon>
        <taxon>Eurotiomycetes</taxon>
        <taxon>Chaetothyriomycetidae</taxon>
        <taxon>Chaetothyriales</taxon>
        <taxon>Herpotrichiellaceae</taxon>
        <taxon>Exophiala</taxon>
    </lineage>
</organism>
<reference evidence="1 2" key="1">
    <citation type="submission" date="2013-03" db="EMBL/GenBank/DDBJ databases">
        <title>The Genome Sequence of Exophiala aquamarina CBS 119918.</title>
        <authorList>
            <consortium name="The Broad Institute Genomics Platform"/>
            <person name="Cuomo C."/>
            <person name="de Hoog S."/>
            <person name="Gorbushina A."/>
            <person name="Walker B."/>
            <person name="Young S.K."/>
            <person name="Zeng Q."/>
            <person name="Gargeya S."/>
            <person name="Fitzgerald M."/>
            <person name="Haas B."/>
            <person name="Abouelleil A."/>
            <person name="Allen A.W."/>
            <person name="Alvarado L."/>
            <person name="Arachchi H.M."/>
            <person name="Berlin A.M."/>
            <person name="Chapman S.B."/>
            <person name="Gainer-Dewar J."/>
            <person name="Goldberg J."/>
            <person name="Griggs A."/>
            <person name="Gujja S."/>
            <person name="Hansen M."/>
            <person name="Howarth C."/>
            <person name="Imamovic A."/>
            <person name="Ireland A."/>
            <person name="Larimer J."/>
            <person name="McCowan C."/>
            <person name="Murphy C."/>
            <person name="Pearson M."/>
            <person name="Poon T.W."/>
            <person name="Priest M."/>
            <person name="Roberts A."/>
            <person name="Saif S."/>
            <person name="Shea T."/>
            <person name="Sisk P."/>
            <person name="Sykes S."/>
            <person name="Wortman J."/>
            <person name="Nusbaum C."/>
            <person name="Birren B."/>
        </authorList>
    </citation>
    <scope>NUCLEOTIDE SEQUENCE [LARGE SCALE GENOMIC DNA]</scope>
    <source>
        <strain evidence="1 2">CBS 119918</strain>
    </source>
</reference>
<dbReference type="Proteomes" id="UP000027920">
    <property type="component" value="Unassembled WGS sequence"/>
</dbReference>
<evidence type="ECO:0000313" key="1">
    <source>
        <dbReference type="EMBL" id="KEF51710.1"/>
    </source>
</evidence>
<accession>A0A072P7Y1</accession>
<dbReference type="STRING" id="1182545.A0A072P7Y1"/>
<dbReference type="EMBL" id="AMGV01000022">
    <property type="protein sequence ID" value="KEF51710.1"/>
    <property type="molecule type" value="Genomic_DNA"/>
</dbReference>
<sequence length="77" mass="8862">MTANVDFDGVPMDMAMHLLDLHWNRLNLIYLQTYRPAIMDSLFNNGPYVSELLLNAIYLQSSLYSDRKGLQLDAQDP</sequence>
<proteinExistence type="predicted"/>
<protein>
    <submittedName>
        <fullName evidence="1">Uncharacterized protein</fullName>
    </submittedName>
</protein>
<name>A0A072P7Y1_9EURO</name>
<dbReference type="HOGENOM" id="CLU_2638080_0_0_1"/>
<dbReference type="GeneID" id="25287239"/>
<gene>
    <name evidence="1" type="ORF">A1O9_12345</name>
</gene>
<keyword evidence="2" id="KW-1185">Reference proteome</keyword>
<dbReference type="AlphaFoldDB" id="A0A072P7Y1"/>
<dbReference type="RefSeq" id="XP_013254300.1">
    <property type="nucleotide sequence ID" value="XM_013398846.1"/>
</dbReference>